<name>A0A1X1YBV1_9MYCO</name>
<keyword evidence="3" id="KW-1185">Reference proteome</keyword>
<organism evidence="2 3">
    <name type="scientific">Mycolicibacter longobardus</name>
    <dbReference type="NCBI Taxonomy" id="1108812"/>
    <lineage>
        <taxon>Bacteria</taxon>
        <taxon>Bacillati</taxon>
        <taxon>Actinomycetota</taxon>
        <taxon>Actinomycetes</taxon>
        <taxon>Mycobacteriales</taxon>
        <taxon>Mycobacteriaceae</taxon>
        <taxon>Mycolicibacter</taxon>
    </lineage>
</organism>
<dbReference type="EMBL" id="LQPG01000035">
    <property type="protein sequence ID" value="ORW08535.1"/>
    <property type="molecule type" value="Genomic_DNA"/>
</dbReference>
<comment type="caution">
    <text evidence="2">The sequence shown here is derived from an EMBL/GenBank/DDBJ whole genome shotgun (WGS) entry which is preliminary data.</text>
</comment>
<sequence length="152" mass="15979">MNTGEAEAGPASPTVGSEGGFPDLNPVVGHGQTTGAGATITPHSFEYPTNRSPDFPAEKGQWAVLDGELCAGSEPINKTGYGFSLVDAEHHEYKPFDSSRPPFSPSITGTGTLLPSECTRGLVAFDVPQGTNIVFVRWEYPGDGGPLRWAVS</sequence>
<evidence type="ECO:0000313" key="2">
    <source>
        <dbReference type="EMBL" id="ORW08535.1"/>
    </source>
</evidence>
<evidence type="ECO:0000313" key="3">
    <source>
        <dbReference type="Proteomes" id="UP000193866"/>
    </source>
</evidence>
<protein>
    <recommendedName>
        <fullName evidence="4">DUF4352 domain-containing protein</fullName>
    </recommendedName>
</protein>
<accession>A0A1X1YBV1</accession>
<feature type="region of interest" description="Disordered" evidence="1">
    <location>
        <begin position="1"/>
        <end position="54"/>
    </location>
</feature>
<dbReference type="AlphaFoldDB" id="A0A1X1YBV1"/>
<evidence type="ECO:0008006" key="4">
    <source>
        <dbReference type="Google" id="ProtNLM"/>
    </source>
</evidence>
<evidence type="ECO:0000256" key="1">
    <source>
        <dbReference type="SAM" id="MobiDB-lite"/>
    </source>
</evidence>
<gene>
    <name evidence="2" type="ORF">AWC16_19245</name>
</gene>
<dbReference type="STRING" id="1108812.AWC16_19245"/>
<proteinExistence type="predicted"/>
<reference evidence="2 3" key="1">
    <citation type="submission" date="2016-01" db="EMBL/GenBank/DDBJ databases">
        <title>The new phylogeny of the genus Mycobacterium.</title>
        <authorList>
            <person name="Tarcisio F."/>
            <person name="Conor M."/>
            <person name="Antonella G."/>
            <person name="Elisabetta G."/>
            <person name="Giulia F.S."/>
            <person name="Sara T."/>
            <person name="Anna F."/>
            <person name="Clotilde B."/>
            <person name="Roberto B."/>
            <person name="Veronica D.S."/>
            <person name="Fabio R."/>
            <person name="Monica P."/>
            <person name="Olivier J."/>
            <person name="Enrico T."/>
            <person name="Nicola S."/>
        </authorList>
    </citation>
    <scope>NUCLEOTIDE SEQUENCE [LARGE SCALE GENOMIC DNA]</scope>
    <source>
        <strain evidence="2 3">DSM 45394</strain>
    </source>
</reference>
<dbReference type="Proteomes" id="UP000193866">
    <property type="component" value="Unassembled WGS sequence"/>
</dbReference>